<gene>
    <name evidence="2" type="ORF">C4N23_05200</name>
</gene>
<dbReference type="InterPro" id="IPR051531">
    <property type="entry name" value="N-acetyltransferase"/>
</dbReference>
<organism evidence="2 3">
    <name type="scientific">Faecalibacterium hattorii</name>
    <dbReference type="NCBI Taxonomy" id="2935520"/>
    <lineage>
        <taxon>Bacteria</taxon>
        <taxon>Bacillati</taxon>
        <taxon>Bacillota</taxon>
        <taxon>Clostridia</taxon>
        <taxon>Eubacteriales</taxon>
        <taxon>Oscillospiraceae</taxon>
        <taxon>Faecalibacterium</taxon>
    </lineage>
</organism>
<dbReference type="PANTHER" id="PTHR43792:SF9">
    <property type="entry name" value="RIBOSOMAL-PROTEIN-ALANINE ACETYLTRANSFERASE"/>
    <property type="match status" value="1"/>
</dbReference>
<keyword evidence="3" id="KW-1185">Reference proteome</keyword>
<dbReference type="Pfam" id="PF13302">
    <property type="entry name" value="Acetyltransf_3"/>
    <property type="match status" value="1"/>
</dbReference>
<name>A0A174DAS7_9FIRM</name>
<dbReference type="Gene3D" id="3.40.630.30">
    <property type="match status" value="1"/>
</dbReference>
<evidence type="ECO:0000313" key="2">
    <source>
        <dbReference type="EMBL" id="RAW62486.1"/>
    </source>
</evidence>
<dbReference type="OrthoDB" id="9785602at2"/>
<evidence type="ECO:0000313" key="3">
    <source>
        <dbReference type="Proteomes" id="UP000250429"/>
    </source>
</evidence>
<dbReference type="PANTHER" id="PTHR43792">
    <property type="entry name" value="GNAT FAMILY, PUTATIVE (AFU_ORTHOLOGUE AFUA_3G00765)-RELATED-RELATED"/>
    <property type="match status" value="1"/>
</dbReference>
<dbReference type="AlphaFoldDB" id="A0A174DAS7"/>
<evidence type="ECO:0000259" key="1">
    <source>
        <dbReference type="PROSITE" id="PS51186"/>
    </source>
</evidence>
<protein>
    <submittedName>
        <fullName evidence="2">N-acetyltransferase</fullName>
    </submittedName>
</protein>
<dbReference type="EMBL" id="PRLC01000005">
    <property type="protein sequence ID" value="RAW62486.1"/>
    <property type="molecule type" value="Genomic_DNA"/>
</dbReference>
<dbReference type="PROSITE" id="PS51186">
    <property type="entry name" value="GNAT"/>
    <property type="match status" value="1"/>
</dbReference>
<keyword evidence="2" id="KW-0808">Transferase</keyword>
<dbReference type="GO" id="GO:0008999">
    <property type="term" value="F:protein-N-terminal-alanine acetyltransferase activity"/>
    <property type="evidence" value="ECO:0007669"/>
    <property type="project" value="TreeGrafter"/>
</dbReference>
<sequence>MEALPIETERLLLRQFAVEDAEDVFAIFSDEQTTLDCGGYHAFDAMDDEYRRLMQKFAGQMRYSIVEKETGRVVGVISMMDAERAVPGWELGIEIAPDARRNGFAREALAAVVEAYFAQTETVLFTGGHYAYNTASGELLKKLGFVYEGVEHKAMHHAERGPTDLVCYYLEKE</sequence>
<feature type="domain" description="N-acetyltransferase" evidence="1">
    <location>
        <begin position="11"/>
        <end position="173"/>
    </location>
</feature>
<reference evidence="2 3" key="1">
    <citation type="submission" date="2018-02" db="EMBL/GenBank/DDBJ databases">
        <title>Complete genome sequencing of Faecalibacterium prausnitzii strains isolated from the human gut.</title>
        <authorList>
            <person name="Fitzgerald B.C."/>
            <person name="Shkoporov A.N."/>
            <person name="Ross P.R."/>
            <person name="Hill C."/>
        </authorList>
    </citation>
    <scope>NUCLEOTIDE SEQUENCE [LARGE SCALE GENOMIC DNA]</scope>
    <source>
        <strain evidence="2 3">APC922/41-1</strain>
    </source>
</reference>
<proteinExistence type="predicted"/>
<dbReference type="InterPro" id="IPR016181">
    <property type="entry name" value="Acyl_CoA_acyltransferase"/>
</dbReference>
<dbReference type="InterPro" id="IPR000182">
    <property type="entry name" value="GNAT_dom"/>
</dbReference>
<dbReference type="Proteomes" id="UP000250429">
    <property type="component" value="Unassembled WGS sequence"/>
</dbReference>
<dbReference type="RefSeq" id="WP_055192103.1">
    <property type="nucleotide sequence ID" value="NZ_JBLVPC010000097.1"/>
</dbReference>
<comment type="caution">
    <text evidence="2">The sequence shown here is derived from an EMBL/GenBank/DDBJ whole genome shotgun (WGS) entry which is preliminary data.</text>
</comment>
<dbReference type="GO" id="GO:0005737">
    <property type="term" value="C:cytoplasm"/>
    <property type="evidence" value="ECO:0007669"/>
    <property type="project" value="TreeGrafter"/>
</dbReference>
<accession>A0A174DAS7</accession>
<dbReference type="SUPFAM" id="SSF55729">
    <property type="entry name" value="Acyl-CoA N-acyltransferases (Nat)"/>
    <property type="match status" value="1"/>
</dbReference>